<feature type="compositionally biased region" description="Basic and acidic residues" evidence="1">
    <location>
        <begin position="402"/>
        <end position="419"/>
    </location>
</feature>
<protein>
    <recommendedName>
        <fullName evidence="5">SGT1-domain-containing protein</fullName>
    </recommendedName>
</protein>
<proteinExistence type="predicted"/>
<feature type="region of interest" description="Disordered" evidence="1">
    <location>
        <begin position="1"/>
        <end position="21"/>
    </location>
</feature>
<feature type="compositionally biased region" description="Low complexity" evidence="1">
    <location>
        <begin position="470"/>
        <end position="480"/>
    </location>
</feature>
<dbReference type="Pfam" id="PF07093">
    <property type="entry name" value="SGT1"/>
    <property type="match status" value="1"/>
</dbReference>
<evidence type="ECO:0000256" key="1">
    <source>
        <dbReference type="SAM" id="MobiDB-lite"/>
    </source>
</evidence>
<organism evidence="2">
    <name type="scientific">Eremomyces bilateralis CBS 781.70</name>
    <dbReference type="NCBI Taxonomy" id="1392243"/>
    <lineage>
        <taxon>Eukaryota</taxon>
        <taxon>Fungi</taxon>
        <taxon>Dikarya</taxon>
        <taxon>Ascomycota</taxon>
        <taxon>Pezizomycotina</taxon>
        <taxon>Dothideomycetes</taxon>
        <taxon>Dothideomycetes incertae sedis</taxon>
        <taxon>Eremomycetales</taxon>
        <taxon>Eremomycetaceae</taxon>
        <taxon>Eremomyces</taxon>
    </lineage>
</organism>
<feature type="compositionally biased region" description="Acidic residues" evidence="1">
    <location>
        <begin position="693"/>
        <end position="702"/>
    </location>
</feature>
<reference evidence="4" key="3">
    <citation type="submission" date="2025-04" db="UniProtKB">
        <authorList>
            <consortium name="RefSeq"/>
        </authorList>
    </citation>
    <scope>IDENTIFICATION</scope>
    <source>
        <strain evidence="4">CBS 781.70</strain>
    </source>
</reference>
<reference evidence="4" key="2">
    <citation type="submission" date="2020-04" db="EMBL/GenBank/DDBJ databases">
        <authorList>
            <consortium name="NCBI Genome Project"/>
        </authorList>
    </citation>
    <scope>NUCLEOTIDE SEQUENCE</scope>
    <source>
        <strain evidence="4">CBS 781.70</strain>
    </source>
</reference>
<reference evidence="2 4" key="1">
    <citation type="submission" date="2020-01" db="EMBL/GenBank/DDBJ databases">
        <authorList>
            <consortium name="DOE Joint Genome Institute"/>
            <person name="Haridas S."/>
            <person name="Albert R."/>
            <person name="Binder M."/>
            <person name="Bloem J."/>
            <person name="Labutti K."/>
            <person name="Salamov A."/>
            <person name="Andreopoulos B."/>
            <person name="Baker S.E."/>
            <person name="Barry K."/>
            <person name="Bills G."/>
            <person name="Bluhm B.H."/>
            <person name="Cannon C."/>
            <person name="Castanera R."/>
            <person name="Culley D.E."/>
            <person name="Daum C."/>
            <person name="Ezra D."/>
            <person name="Gonzalez J.B."/>
            <person name="Henrissat B."/>
            <person name="Kuo A."/>
            <person name="Liang C."/>
            <person name="Lipzen A."/>
            <person name="Lutzoni F."/>
            <person name="Magnuson J."/>
            <person name="Mondo S."/>
            <person name="Nolan M."/>
            <person name="Ohm R."/>
            <person name="Pangilinan J."/>
            <person name="Park H.-J."/>
            <person name="Ramirez L."/>
            <person name="Alfaro M."/>
            <person name="Sun H."/>
            <person name="Tritt A."/>
            <person name="Yoshinaga Y."/>
            <person name="Zwiers L.-H."/>
            <person name="Turgeon B.G."/>
            <person name="Goodwin S.B."/>
            <person name="Spatafora J.W."/>
            <person name="Crous P.W."/>
            <person name="Grigoriev I.V."/>
        </authorList>
    </citation>
    <scope>NUCLEOTIDE SEQUENCE</scope>
    <source>
        <strain evidence="2 4">CBS 781.70</strain>
    </source>
</reference>
<dbReference type="OrthoDB" id="27237at2759"/>
<accession>A0A6G1FRL3</accession>
<feature type="compositionally biased region" description="Acidic residues" evidence="1">
    <location>
        <begin position="649"/>
        <end position="658"/>
    </location>
</feature>
<feature type="region of interest" description="Disordered" evidence="1">
    <location>
        <begin position="569"/>
        <end position="660"/>
    </location>
</feature>
<dbReference type="GeneID" id="54415036"/>
<feature type="compositionally biased region" description="Acidic residues" evidence="1">
    <location>
        <begin position="451"/>
        <end position="469"/>
    </location>
</feature>
<evidence type="ECO:0008006" key="5">
    <source>
        <dbReference type="Google" id="ProtNLM"/>
    </source>
</evidence>
<feature type="region of interest" description="Disordered" evidence="1">
    <location>
        <begin position="451"/>
        <end position="484"/>
    </location>
</feature>
<sequence length="702" mass="77464">MGDNGTEPGLKPFGEGFDGFPRQTVNDTVEYTISVLNANLTGSQVRTRLAEVKTAAAELEKRYLREYIWHKDKFELALSRELDRWILGGSTNIGDSVADEWLIVWILRELSLKFDDVWIRVHDPDGEFLAIEAADKVPKWLTPENDANRVWINNGMVRIISISPQLPPELPLSVALKYLSSGPTPPLHSTSTLSNSAFSRIAGHPKTIHTNLHRSIVTVPRKLAFLLLQRPRIVSAAVEAFHLRDPSSMRFLRREPGKNLQLPPTDLVNISVLFSRVGYAQIRTQEFAPPASWFDVHGAVNGESQSEENTLRQRRLDVGMKLTSGFEMLLGNPKSNARKDVLELEILLDDLEAGEAEMPSDDALIENMQRGEDSEGWMDVDWNDFNHALDGGSGDAGAGKVSEVETSKETSRSNTEKAKSSAVEKSTAPDALQNLLSRTRAFMQDEEAGLEGVDDMDEMDIDNDPDDAWSDVSSSGNSSDQVDEEAFNKTLREIASKPAHHHAAAGTGRAALGPDPPPGSNNWGVKTVVPSEWARVKRELLWHEREESRERQREALHVTFTAVDLGGPALFEMTKSKVKTDSKPKSNEQKDPWEQQSAPSDGEDNSYDELAQMEQELRDAGALNIDAPPTARSYGSTGKGKARVADNLDGNEADGQDSEEYRVLANLLESLSAEGGAPGPSRNLMKMLGVDVPQDEDEDDVD</sequence>
<dbReference type="GO" id="GO:0005634">
    <property type="term" value="C:nucleus"/>
    <property type="evidence" value="ECO:0007669"/>
    <property type="project" value="TreeGrafter"/>
</dbReference>
<evidence type="ECO:0000313" key="4">
    <source>
        <dbReference type="RefSeq" id="XP_033530116.1"/>
    </source>
</evidence>
<feature type="region of interest" description="Disordered" evidence="1">
    <location>
        <begin position="672"/>
        <end position="702"/>
    </location>
</feature>
<dbReference type="EMBL" id="ML975183">
    <property type="protein sequence ID" value="KAF1808485.1"/>
    <property type="molecule type" value="Genomic_DNA"/>
</dbReference>
<gene>
    <name evidence="2 4" type="ORF">P152DRAFT_218453</name>
</gene>
<dbReference type="PANTHER" id="PTHR13060:SF0">
    <property type="entry name" value="PROTEIN ECDYSONELESS HOMOLOG"/>
    <property type="match status" value="1"/>
</dbReference>
<evidence type="ECO:0000313" key="3">
    <source>
        <dbReference type="Proteomes" id="UP000504638"/>
    </source>
</evidence>
<dbReference type="AlphaFoldDB" id="A0A6G1FRL3"/>
<evidence type="ECO:0000313" key="2">
    <source>
        <dbReference type="EMBL" id="KAF1808485.1"/>
    </source>
</evidence>
<dbReference type="Proteomes" id="UP000504638">
    <property type="component" value="Unplaced"/>
</dbReference>
<keyword evidence="3" id="KW-1185">Reference proteome</keyword>
<feature type="compositionally biased region" description="Low complexity" evidence="1">
    <location>
        <begin position="504"/>
        <end position="513"/>
    </location>
</feature>
<dbReference type="InterPro" id="IPR010770">
    <property type="entry name" value="Ecd"/>
</dbReference>
<feature type="region of interest" description="Disordered" evidence="1">
    <location>
        <begin position="497"/>
        <end position="525"/>
    </location>
</feature>
<feature type="compositionally biased region" description="Basic and acidic residues" evidence="1">
    <location>
        <begin position="574"/>
        <end position="593"/>
    </location>
</feature>
<dbReference type="RefSeq" id="XP_033530116.1">
    <property type="nucleotide sequence ID" value="XM_033674466.1"/>
</dbReference>
<feature type="region of interest" description="Disordered" evidence="1">
    <location>
        <begin position="382"/>
        <end position="431"/>
    </location>
</feature>
<name>A0A6G1FRL3_9PEZI</name>
<dbReference type="PANTHER" id="PTHR13060">
    <property type="entry name" value="SGT1 PROTEIN HSGT1 SUPPRESSOR OF GCR2"/>
    <property type="match status" value="1"/>
</dbReference>